<keyword evidence="1" id="KW-0732">Signal</keyword>
<evidence type="ECO:0000313" key="2">
    <source>
        <dbReference type="EMBL" id="KAG5173639.1"/>
    </source>
</evidence>
<comment type="caution">
    <text evidence="2">The sequence shown here is derived from an EMBL/GenBank/DDBJ whole genome shotgun (WGS) entry which is preliminary data.</text>
</comment>
<reference evidence="2" key="1">
    <citation type="submission" date="2021-02" db="EMBL/GenBank/DDBJ databases">
        <title>Psilocybe cubensis genome.</title>
        <authorList>
            <person name="Mckernan K.J."/>
            <person name="Crawford S."/>
            <person name="Trippe A."/>
            <person name="Kane L.T."/>
            <person name="Mclaughlin S."/>
        </authorList>
    </citation>
    <scope>NUCLEOTIDE SEQUENCE [LARGE SCALE GENOMIC DNA]</scope>
    <source>
        <strain evidence="2">MGC-MH-2018</strain>
    </source>
</reference>
<dbReference type="SUPFAM" id="SSF50939">
    <property type="entry name" value="Sialidases"/>
    <property type="match status" value="1"/>
</dbReference>
<accession>A0A8H7YA30</accession>
<dbReference type="PANTHER" id="PTHR38792">
    <property type="entry name" value="BNR/ASP-BOX REPEAT DOMAIN PROTEIN (AFU_ORTHOLOGUE AFUA_7G06430)-RELATED"/>
    <property type="match status" value="1"/>
</dbReference>
<dbReference type="PANTHER" id="PTHR38792:SF3">
    <property type="entry name" value="BNR_ASP-BOX REPEAT DOMAIN PROTEIN (AFU_ORTHOLOGUE AFUA_7G06430)-RELATED"/>
    <property type="match status" value="1"/>
</dbReference>
<dbReference type="InterPro" id="IPR036278">
    <property type="entry name" value="Sialidase_sf"/>
</dbReference>
<sequence>MRLSVVVSLLFSVIPLGLAAAPPAPPPPPPPPSPPAPVSFTPDFTNVTVFTPPSTWGSKRTSYARKTVLRHDCSNTILAVFSASFPGPASIPVFQSTDGGKTWSMLSQIFFNTGNYNGGSIAQPFIYELPEAVGKFPAGTILASGNGIPQGGASTNIEVHASLDKGKTWEFVSLVATGAAPNTANGAHPIWEPFILYHQGQVGVFYSDQRDPLHGQKLAHQQSSDLITWGTVVDDVAMANYTLRPGMTTIAQIGNGKNTKFMLSYELGLAPGPVPYAVGYRLSDSPFTFGDKADLQIVASDGTVPAAGPYTIWSPVGGPQGTIVVSDSTYAQVFTNTAGGDPAKWVKQEVAPDQGISYTRSLTLMPDSQGKKVLFGNGGYYGLSSAFVTVGEWIIPGAPVKDEQCVPGA</sequence>
<name>A0A8H7YA30_PSICU</name>
<feature type="chain" id="PRO_5034759411" description="BNR/Asp-box repeat domain protein" evidence="1">
    <location>
        <begin position="20"/>
        <end position="409"/>
    </location>
</feature>
<dbReference type="AlphaFoldDB" id="A0A8H7YA30"/>
<dbReference type="EMBL" id="JAFIQS010000001">
    <property type="protein sequence ID" value="KAG5173639.1"/>
    <property type="molecule type" value="Genomic_DNA"/>
</dbReference>
<gene>
    <name evidence="2" type="ORF">JR316_000296</name>
</gene>
<evidence type="ECO:0008006" key="3">
    <source>
        <dbReference type="Google" id="ProtNLM"/>
    </source>
</evidence>
<proteinExistence type="predicted"/>
<evidence type="ECO:0000256" key="1">
    <source>
        <dbReference type="SAM" id="SignalP"/>
    </source>
</evidence>
<dbReference type="Gene3D" id="2.120.10.10">
    <property type="match status" value="1"/>
</dbReference>
<feature type="signal peptide" evidence="1">
    <location>
        <begin position="1"/>
        <end position="19"/>
    </location>
</feature>
<protein>
    <recommendedName>
        <fullName evidence="3">BNR/Asp-box repeat domain protein</fullName>
    </recommendedName>
</protein>
<dbReference type="CDD" id="cd15482">
    <property type="entry name" value="Sialidase_non-viral"/>
    <property type="match status" value="1"/>
</dbReference>
<organism evidence="2">
    <name type="scientific">Psilocybe cubensis</name>
    <name type="common">Psychedelic mushroom</name>
    <name type="synonym">Stropharia cubensis</name>
    <dbReference type="NCBI Taxonomy" id="181762"/>
    <lineage>
        <taxon>Eukaryota</taxon>
        <taxon>Fungi</taxon>
        <taxon>Dikarya</taxon>
        <taxon>Basidiomycota</taxon>
        <taxon>Agaricomycotina</taxon>
        <taxon>Agaricomycetes</taxon>
        <taxon>Agaricomycetidae</taxon>
        <taxon>Agaricales</taxon>
        <taxon>Agaricineae</taxon>
        <taxon>Strophariaceae</taxon>
        <taxon>Psilocybe</taxon>
    </lineage>
</organism>
<dbReference type="OrthoDB" id="2130735at2759"/>